<evidence type="ECO:0000313" key="1">
    <source>
        <dbReference type="EMBL" id="VTP00394.1"/>
    </source>
</evidence>
<proteinExistence type="predicted"/>
<reference evidence="1" key="1">
    <citation type="submission" date="2019-05" db="EMBL/GenBank/DDBJ databases">
        <authorList>
            <person name="Naeem R."/>
            <person name="Antony C."/>
            <person name="Guan Q."/>
        </authorList>
    </citation>
    <scope>NUCLEOTIDE SEQUENCE</scope>
    <source>
        <strain evidence="1">2</strain>
    </source>
</reference>
<dbReference type="EMBL" id="LR589102">
    <property type="protein sequence ID" value="VTP00394.1"/>
    <property type="molecule type" value="Genomic_DNA"/>
</dbReference>
<organism evidence="1">
    <name type="scientific">Mycobacterium riyadhense</name>
    <dbReference type="NCBI Taxonomy" id="486698"/>
    <lineage>
        <taxon>Bacteria</taxon>
        <taxon>Bacillati</taxon>
        <taxon>Actinomycetota</taxon>
        <taxon>Actinomycetes</taxon>
        <taxon>Mycobacteriales</taxon>
        <taxon>Mycobacteriaceae</taxon>
        <taxon>Mycobacterium</taxon>
    </lineage>
</organism>
<protein>
    <submittedName>
        <fullName evidence="1">Uncharacterized protein</fullName>
    </submittedName>
</protein>
<sequence>MEKSVSNVFDAIPSEHRVVIVEELTRRNPDLLDELQGTEKPTNDQSRAVVNVLIHALSANYGPGHIPNEYGKAVDNAIGAYFLAWPIDE</sequence>
<dbReference type="AlphaFoldDB" id="A0A653ES98"/>
<accession>A0A653ES98</accession>
<name>A0A653ES98_9MYCO</name>
<gene>
    <name evidence="1" type="ORF">BIN_B_03496</name>
</gene>